<dbReference type="NCBIfam" id="TIGR00087">
    <property type="entry name" value="surE"/>
    <property type="match status" value="1"/>
</dbReference>
<feature type="binding site" evidence="4">
    <location>
        <position position="13"/>
    </location>
    <ligand>
        <name>a divalent metal cation</name>
        <dbReference type="ChEBI" id="CHEBI:60240"/>
    </ligand>
</feature>
<dbReference type="GO" id="GO:0046872">
    <property type="term" value="F:metal ion binding"/>
    <property type="evidence" value="ECO:0007669"/>
    <property type="project" value="UniProtKB-UniRule"/>
</dbReference>
<feature type="binding site" evidence="4">
    <location>
        <position position="12"/>
    </location>
    <ligand>
        <name>a divalent metal cation</name>
        <dbReference type="ChEBI" id="CHEBI:60240"/>
    </ligand>
</feature>
<keyword evidence="2 4" id="KW-0479">Metal-binding</keyword>
<dbReference type="InterPro" id="IPR030048">
    <property type="entry name" value="SurE"/>
</dbReference>
<feature type="domain" description="Survival protein SurE-like phosphatase/nucleotidase" evidence="5">
    <location>
        <begin position="7"/>
        <end position="189"/>
    </location>
</feature>
<keyword evidence="7" id="KW-1185">Reference proteome</keyword>
<protein>
    <recommendedName>
        <fullName evidence="4">5'-nucleotidase SurE</fullName>
        <ecNumber evidence="4">3.1.3.5</ecNumber>
    </recommendedName>
    <alternativeName>
        <fullName evidence="4">Nucleoside 5'-monophosphate phosphohydrolase</fullName>
    </alternativeName>
</protein>
<evidence type="ECO:0000256" key="3">
    <source>
        <dbReference type="ARBA" id="ARBA00022801"/>
    </source>
</evidence>
<evidence type="ECO:0000259" key="5">
    <source>
        <dbReference type="Pfam" id="PF01975"/>
    </source>
</evidence>
<dbReference type="InterPro" id="IPR036523">
    <property type="entry name" value="SurE-like_sf"/>
</dbReference>
<evidence type="ECO:0000313" key="7">
    <source>
        <dbReference type="Proteomes" id="UP001500194"/>
    </source>
</evidence>
<evidence type="ECO:0000313" key="6">
    <source>
        <dbReference type="EMBL" id="GAA0654969.1"/>
    </source>
</evidence>
<dbReference type="GO" id="GO:0005737">
    <property type="term" value="C:cytoplasm"/>
    <property type="evidence" value="ECO:0007669"/>
    <property type="project" value="UniProtKB-SubCell"/>
</dbReference>
<evidence type="ECO:0000256" key="1">
    <source>
        <dbReference type="ARBA" id="ARBA00011062"/>
    </source>
</evidence>
<dbReference type="AlphaFoldDB" id="A0AAV3T4C8"/>
<dbReference type="EMBL" id="BAAADU010000002">
    <property type="protein sequence ID" value="GAA0654969.1"/>
    <property type="molecule type" value="Genomic_DNA"/>
</dbReference>
<feature type="binding site" evidence="4">
    <location>
        <position position="43"/>
    </location>
    <ligand>
        <name>a divalent metal cation</name>
        <dbReference type="ChEBI" id="CHEBI:60240"/>
    </ligand>
</feature>
<dbReference type="GO" id="GO:0000166">
    <property type="term" value="F:nucleotide binding"/>
    <property type="evidence" value="ECO:0007669"/>
    <property type="project" value="UniProtKB-KW"/>
</dbReference>
<evidence type="ECO:0000256" key="4">
    <source>
        <dbReference type="HAMAP-Rule" id="MF_00060"/>
    </source>
</evidence>
<name>A0AAV3T4C8_9EURY</name>
<dbReference type="RefSeq" id="WP_227260306.1">
    <property type="nucleotide sequence ID" value="NZ_BAAADU010000002.1"/>
</dbReference>
<keyword evidence="4" id="KW-0547">Nucleotide-binding</keyword>
<keyword evidence="4" id="KW-0963">Cytoplasm</keyword>
<dbReference type="PANTHER" id="PTHR30457:SF0">
    <property type="entry name" value="PHOSPHATASE, PUTATIVE (AFU_ORTHOLOGUE AFUA_4G01070)-RELATED"/>
    <property type="match status" value="1"/>
</dbReference>
<organism evidence="6 7">
    <name type="scientific">Salarchaeum japonicum</name>
    <dbReference type="NCBI Taxonomy" id="555573"/>
    <lineage>
        <taxon>Archaea</taxon>
        <taxon>Methanobacteriati</taxon>
        <taxon>Methanobacteriota</taxon>
        <taxon>Stenosarchaea group</taxon>
        <taxon>Halobacteria</taxon>
        <taxon>Halobacteriales</taxon>
        <taxon>Halobacteriaceae</taxon>
    </lineage>
</organism>
<gene>
    <name evidence="6" type="primary">surE_2</name>
    <name evidence="4" type="synonym">surE</name>
    <name evidence="6" type="ORF">GCM10009019_18290</name>
</gene>
<dbReference type="SUPFAM" id="SSF64167">
    <property type="entry name" value="SurE-like"/>
    <property type="match status" value="1"/>
</dbReference>
<dbReference type="InterPro" id="IPR002828">
    <property type="entry name" value="SurE-like_Pase/nucleotidase"/>
</dbReference>
<dbReference type="PANTHER" id="PTHR30457">
    <property type="entry name" value="5'-NUCLEOTIDASE SURE"/>
    <property type="match status" value="1"/>
</dbReference>
<dbReference type="HAMAP" id="MF_00060">
    <property type="entry name" value="SurE"/>
    <property type="match status" value="1"/>
</dbReference>
<comment type="catalytic activity">
    <reaction evidence="4">
        <text>a ribonucleoside 5'-phosphate + H2O = a ribonucleoside + phosphate</text>
        <dbReference type="Rhea" id="RHEA:12484"/>
        <dbReference type="ChEBI" id="CHEBI:15377"/>
        <dbReference type="ChEBI" id="CHEBI:18254"/>
        <dbReference type="ChEBI" id="CHEBI:43474"/>
        <dbReference type="ChEBI" id="CHEBI:58043"/>
        <dbReference type="EC" id="3.1.3.5"/>
    </reaction>
</comment>
<feature type="binding site" evidence="4">
    <location>
        <position position="91"/>
    </location>
    <ligand>
        <name>a divalent metal cation</name>
        <dbReference type="ChEBI" id="CHEBI:60240"/>
    </ligand>
</feature>
<dbReference type="Proteomes" id="UP001500194">
    <property type="component" value="Unassembled WGS sequence"/>
</dbReference>
<dbReference type="EC" id="3.1.3.5" evidence="4"/>
<proteinExistence type="inferred from homology"/>
<dbReference type="Gene3D" id="3.40.1210.10">
    <property type="entry name" value="Survival protein SurE-like phosphatase/nucleotidase"/>
    <property type="match status" value="1"/>
</dbReference>
<accession>A0AAV3T4C8</accession>
<comment type="cofactor">
    <cofactor evidence="4">
        <name>a divalent metal cation</name>
        <dbReference type="ChEBI" id="CHEBI:60240"/>
    </cofactor>
    <text evidence="4">Binds 1 divalent metal cation per subunit.</text>
</comment>
<comment type="subcellular location">
    <subcellularLocation>
        <location evidence="4">Cytoplasm</location>
    </subcellularLocation>
</comment>
<comment type="caution">
    <text evidence="6">The sequence shown here is derived from an EMBL/GenBank/DDBJ whole genome shotgun (WGS) entry which is preliminary data.</text>
</comment>
<keyword evidence="3 4" id="KW-0378">Hydrolase</keyword>
<comment type="function">
    <text evidence="4">Nucleotidase that shows phosphatase activity on nucleoside 5'-monophosphates.</text>
</comment>
<evidence type="ECO:0000256" key="2">
    <source>
        <dbReference type="ARBA" id="ARBA00022723"/>
    </source>
</evidence>
<sequence>MSESLDILLTNDDGIDNPGLLAVRDALSEIGDVTVVAPASDQSATGRAMSTDVHVEERDHGYAVQGTPADCVVAGMEALGPTPDLVVAGCNAGANLGTYVLGRSGTVSAAVEAAFFDVPAIAVSRLLEPGQVGSRDLTTDGYQTAAHATKYLAEHALGAGVFDHADYLNVNAPIAGQESGDMRITRPSDAYDMTARRQDATHVTIHDRMWDHMESGDIDDPDGTDRRAVLDGHVSVSPLTAPHSTHHHDALDALAQTY</sequence>
<dbReference type="GeneID" id="68573493"/>
<dbReference type="Pfam" id="PF01975">
    <property type="entry name" value="SurE"/>
    <property type="match status" value="1"/>
</dbReference>
<dbReference type="GO" id="GO:0008253">
    <property type="term" value="F:5'-nucleotidase activity"/>
    <property type="evidence" value="ECO:0007669"/>
    <property type="project" value="UniProtKB-UniRule"/>
</dbReference>
<comment type="similarity">
    <text evidence="1 4">Belongs to the SurE nucleotidase family.</text>
</comment>
<reference evidence="6 7" key="1">
    <citation type="journal article" date="2019" name="Int. J. Syst. Evol. Microbiol.">
        <title>The Global Catalogue of Microorganisms (GCM) 10K type strain sequencing project: providing services to taxonomists for standard genome sequencing and annotation.</title>
        <authorList>
            <consortium name="The Broad Institute Genomics Platform"/>
            <consortium name="The Broad Institute Genome Sequencing Center for Infectious Disease"/>
            <person name="Wu L."/>
            <person name="Ma J."/>
        </authorList>
    </citation>
    <scope>NUCLEOTIDE SEQUENCE [LARGE SCALE GENOMIC DNA]</scope>
    <source>
        <strain evidence="6 7">JCM 16327</strain>
    </source>
</reference>